<feature type="domain" description="Ribonucleotide reductase large subunit N-terminal" evidence="12">
    <location>
        <begin position="14"/>
        <end position="83"/>
    </location>
</feature>
<dbReference type="PANTHER" id="PTHR43371">
    <property type="entry name" value="VITAMIN B12-DEPENDENT RIBONUCLEOTIDE REDUCTASE"/>
    <property type="match status" value="1"/>
</dbReference>
<keyword evidence="5 11" id="KW-0547">Nucleotide-binding</keyword>
<evidence type="ECO:0000259" key="12">
    <source>
        <dbReference type="Pfam" id="PF00317"/>
    </source>
</evidence>
<evidence type="ECO:0000259" key="13">
    <source>
        <dbReference type="Pfam" id="PF02867"/>
    </source>
</evidence>
<evidence type="ECO:0000256" key="1">
    <source>
        <dbReference type="ARBA" id="ARBA00001922"/>
    </source>
</evidence>
<dbReference type="Gene3D" id="3.20.70.20">
    <property type="match status" value="1"/>
</dbReference>
<comment type="similarity">
    <text evidence="2 11">Belongs to the ribonucleoside diphosphate reductase class-2 family.</text>
</comment>
<dbReference type="InterPro" id="IPR050862">
    <property type="entry name" value="RdRp_reductase_class-2"/>
</dbReference>
<evidence type="ECO:0000256" key="4">
    <source>
        <dbReference type="ARBA" id="ARBA00022634"/>
    </source>
</evidence>
<accession>A0ABQ4Q3J0</accession>
<comment type="catalytic activity">
    <reaction evidence="10 11">
        <text>a 2'-deoxyribonucleoside 5'-diphosphate + [thioredoxin]-disulfide + H2O = a ribonucleoside 5'-diphosphate + [thioredoxin]-dithiol</text>
        <dbReference type="Rhea" id="RHEA:23252"/>
        <dbReference type="Rhea" id="RHEA-COMP:10698"/>
        <dbReference type="Rhea" id="RHEA-COMP:10700"/>
        <dbReference type="ChEBI" id="CHEBI:15377"/>
        <dbReference type="ChEBI" id="CHEBI:29950"/>
        <dbReference type="ChEBI" id="CHEBI:50058"/>
        <dbReference type="ChEBI" id="CHEBI:57930"/>
        <dbReference type="ChEBI" id="CHEBI:73316"/>
        <dbReference type="EC" id="1.17.4.1"/>
    </reaction>
</comment>
<name>A0ABQ4Q3J0_9BURK</name>
<keyword evidence="9 11" id="KW-0170">Cobalt</keyword>
<keyword evidence="3 11" id="KW-0846">Cobalamin</keyword>
<protein>
    <recommendedName>
        <fullName evidence="11">Vitamin B12-dependent ribonucleotide reductase</fullName>
        <ecNumber evidence="11">1.17.4.1</ecNumber>
    </recommendedName>
</protein>
<evidence type="ECO:0000256" key="7">
    <source>
        <dbReference type="ARBA" id="ARBA00023116"/>
    </source>
</evidence>
<evidence type="ECO:0000256" key="5">
    <source>
        <dbReference type="ARBA" id="ARBA00022741"/>
    </source>
</evidence>
<dbReference type="Proteomes" id="UP000887222">
    <property type="component" value="Unassembled WGS sequence"/>
</dbReference>
<dbReference type="EMBL" id="BPMK01000007">
    <property type="protein sequence ID" value="GIZ51758.1"/>
    <property type="molecule type" value="Genomic_DNA"/>
</dbReference>
<proteinExistence type="inferred from homology"/>
<evidence type="ECO:0000256" key="8">
    <source>
        <dbReference type="ARBA" id="ARBA00023157"/>
    </source>
</evidence>
<evidence type="ECO:0000256" key="10">
    <source>
        <dbReference type="ARBA" id="ARBA00047754"/>
    </source>
</evidence>
<reference evidence="14 15" key="1">
    <citation type="journal article" date="2022" name="Int. J. Syst. Evol. Microbiol.">
        <title>Noviherbaspirillum aridicola sp. nov., isolated from an arid soil in Pakistan.</title>
        <authorList>
            <person name="Khan I.U."/>
            <person name="Saqib M."/>
            <person name="Amin A."/>
            <person name="Hussain F."/>
            <person name="Li L."/>
            <person name="Liu Y.H."/>
            <person name="Fang B.Z."/>
            <person name="Ahmed I."/>
            <person name="Li W.J."/>
        </authorList>
    </citation>
    <scope>NUCLEOTIDE SEQUENCE [LARGE SCALE GENOMIC DNA]</scope>
    <source>
        <strain evidence="14 15">NCCP-691</strain>
    </source>
</reference>
<evidence type="ECO:0000256" key="9">
    <source>
        <dbReference type="ARBA" id="ARBA00023285"/>
    </source>
</evidence>
<comment type="cofactor">
    <cofactor evidence="1 11">
        <name>adenosylcob(III)alamin</name>
        <dbReference type="ChEBI" id="CHEBI:18408"/>
    </cofactor>
</comment>
<organism evidence="14 15">
    <name type="scientific">Noviherbaspirillum aridicola</name>
    <dbReference type="NCBI Taxonomy" id="2849687"/>
    <lineage>
        <taxon>Bacteria</taxon>
        <taxon>Pseudomonadati</taxon>
        <taxon>Pseudomonadota</taxon>
        <taxon>Betaproteobacteria</taxon>
        <taxon>Burkholderiales</taxon>
        <taxon>Oxalobacteraceae</taxon>
        <taxon>Noviherbaspirillum</taxon>
    </lineage>
</organism>
<dbReference type="CDD" id="cd02888">
    <property type="entry name" value="RNR_II_dimer"/>
    <property type="match status" value="1"/>
</dbReference>
<dbReference type="PANTHER" id="PTHR43371:SF1">
    <property type="entry name" value="RIBONUCLEOSIDE-DIPHOSPHATE REDUCTASE"/>
    <property type="match status" value="1"/>
</dbReference>
<evidence type="ECO:0000256" key="6">
    <source>
        <dbReference type="ARBA" id="ARBA00023002"/>
    </source>
</evidence>
<evidence type="ECO:0000256" key="2">
    <source>
        <dbReference type="ARBA" id="ARBA00007405"/>
    </source>
</evidence>
<evidence type="ECO:0000256" key="3">
    <source>
        <dbReference type="ARBA" id="ARBA00022628"/>
    </source>
</evidence>
<comment type="caution">
    <text evidence="14">The sequence shown here is derived from an EMBL/GenBank/DDBJ whole genome shotgun (WGS) entry which is preliminary data.</text>
</comment>
<dbReference type="InterPro" id="IPR000788">
    <property type="entry name" value="RNR_lg_C"/>
</dbReference>
<keyword evidence="6 11" id="KW-0560">Oxidoreductase</keyword>
<keyword evidence="15" id="KW-1185">Reference proteome</keyword>
<dbReference type="SUPFAM" id="SSF51998">
    <property type="entry name" value="PFL-like glycyl radical enzymes"/>
    <property type="match status" value="1"/>
</dbReference>
<dbReference type="NCBIfam" id="TIGR02504">
    <property type="entry name" value="NrdJ_Z"/>
    <property type="match status" value="1"/>
</dbReference>
<keyword evidence="8" id="KW-1015">Disulfide bond</keyword>
<dbReference type="InterPro" id="IPR013344">
    <property type="entry name" value="RNR_NrdJ/NrdZ"/>
</dbReference>
<evidence type="ECO:0000313" key="15">
    <source>
        <dbReference type="Proteomes" id="UP000887222"/>
    </source>
</evidence>
<keyword evidence="4 11" id="KW-0237">DNA synthesis</keyword>
<keyword evidence="7" id="KW-0215">Deoxyribonucleotide synthesis</keyword>
<comment type="function">
    <text evidence="11">Catalyzes the reduction of ribonucleotides to deoxyribonucleotides. May function to provide a pool of deoxyribonucleotide precursors for DNA repair during oxygen limitation and/or for immediate growth after restoration of oxygen.</text>
</comment>
<evidence type="ECO:0000256" key="11">
    <source>
        <dbReference type="RuleBase" id="RU364064"/>
    </source>
</evidence>
<dbReference type="Pfam" id="PF00317">
    <property type="entry name" value="Ribonuc_red_lgN"/>
    <property type="match status" value="1"/>
</dbReference>
<dbReference type="Pfam" id="PF02867">
    <property type="entry name" value="Ribonuc_red_lgC"/>
    <property type="match status" value="1"/>
</dbReference>
<feature type="domain" description="Ribonucleotide reductase large subunit C-terminal" evidence="13">
    <location>
        <begin position="89"/>
        <end position="581"/>
    </location>
</feature>
<dbReference type="InterPro" id="IPR013509">
    <property type="entry name" value="RNR_lsu_N"/>
</dbReference>
<evidence type="ECO:0000313" key="14">
    <source>
        <dbReference type="EMBL" id="GIZ51758.1"/>
    </source>
</evidence>
<dbReference type="PRINTS" id="PR01183">
    <property type="entry name" value="RIBORDTASEM1"/>
</dbReference>
<dbReference type="RefSeq" id="WP_220807927.1">
    <property type="nucleotide sequence ID" value="NZ_BPMK01000007.1"/>
</dbReference>
<dbReference type="EC" id="1.17.4.1" evidence="11"/>
<sequence length="947" mass="103379">MHQLESASIALAEPQDISTEVLIEKYAKGDETTIGQVITRVARALAEVEPARARKQRAEQFLWAMRHGFIPAGRVSSAAGTGLQTTLINCFVQPVGDSITEDAAGKPGIYTALAQAAETMRRGGGVGYNFSAIRPKGAQVKGTGSSASGPISYMKVFDRSCETVESAGARRGAQMAVLNVDHPDIVDFITVKQEKGQLNNFNVSVGVTDVFMRAVEADTEFELVHDVEPSAELKRRGATRREDGKWVYRKVRAREIWDLIMQSTYNAAEPGVLYLDRINADNNLAWCESIEATNPCGEQPLPAYGCCCLGSLNLTAYVEQPFTEQARFDFARMAEVTKIAVRMLDNVLTATRWPLPEQAAEAEAKRRLGLGFTGLGDALIMLGLRYDSEAGRSLAAEISRIMRDAAYEGSVELARERGAFPLFDAERYLAAGFASRLPEHLREQIRQHGIRNSHLTSIAPTGTISLAFADNASNGIEPAFSWFYNRTKRMPDGSKKDYTVEDHAYRVYRALGNDTAKLPEAFVSALDISATDHMLMVAAVAPYIDAAISKTVNVPEDYPYEDFKDLYMAAWRRGLKGITTYRPNGVLGAVLSVPAADNAPKPMTLSEQDKRLVLKELAVTPVLASLRWPSRPGLPAGASAWVSEMIETPQGEFAVAVSDQAGVPFEVWVLGGQPPRGLDAIAKTLSTDMRANDRGWLRKRLSLLSNAWGDPFDMPMPPHGQLLQVPSATAAFARLVAWRYNQLGALDQKDNDPSPVLDALFAPHEPKTGPDGTLAWVADVVNPATDDDFVLMLKELQMPDGTRRPYSMWLTGGHPHTLDGLCKLLSHDMRVVDPAWIGMKLRKLLNYAEPRGDFMARVPGGDKLASYPSTVAYIARLVIHRYAMLGILTEEGMPVKAMGVVTDEPRQAVRAAPQLHGKTCRECGNASVIKKDGCEFCTACGAIGACG</sequence>
<gene>
    <name evidence="14" type="ORF">NCCP691_17720</name>
</gene>